<dbReference type="CDD" id="cd05738">
    <property type="entry name" value="IgI_2_RPTP_IIa_LAR_like"/>
    <property type="match status" value="1"/>
</dbReference>
<feature type="transmembrane region" description="Helical" evidence="19">
    <location>
        <begin position="864"/>
        <end position="887"/>
    </location>
</feature>
<dbReference type="InterPro" id="IPR029021">
    <property type="entry name" value="Prot-tyrosine_phosphatase-like"/>
</dbReference>
<evidence type="ECO:0000256" key="4">
    <source>
        <dbReference type="ARBA" id="ARBA00022692"/>
    </source>
</evidence>
<evidence type="ECO:0000256" key="14">
    <source>
        <dbReference type="ARBA" id="ARBA00023319"/>
    </source>
</evidence>
<keyword evidence="8" id="KW-0904">Protein phosphatase</keyword>
<evidence type="ECO:0000256" key="17">
    <source>
        <dbReference type="ARBA" id="ARBA00074819"/>
    </source>
</evidence>
<dbReference type="InterPro" id="IPR036179">
    <property type="entry name" value="Ig-like_dom_sf"/>
</dbReference>
<dbReference type="PROSITE" id="PS50055">
    <property type="entry name" value="TYR_PHOSPHATASE_PTP"/>
    <property type="match status" value="2"/>
</dbReference>
<dbReference type="InterPro" id="IPR007110">
    <property type="entry name" value="Ig-like_dom"/>
</dbReference>
<keyword evidence="9 19" id="KW-1133">Transmembrane helix</keyword>
<dbReference type="FunFam" id="2.60.40.10:FF:000036">
    <property type="entry name" value="receptor-type tyrosine-protein phosphatase delta isoform X1"/>
    <property type="match status" value="1"/>
</dbReference>
<dbReference type="GO" id="GO:0098978">
    <property type="term" value="C:glutamatergic synapse"/>
    <property type="evidence" value="ECO:0007669"/>
    <property type="project" value="UniProtKB-ARBA"/>
</dbReference>
<dbReference type="GO" id="GO:0004725">
    <property type="term" value="F:protein tyrosine phosphatase activity"/>
    <property type="evidence" value="ECO:0007669"/>
    <property type="project" value="UniProtKB-EC"/>
</dbReference>
<dbReference type="GO" id="GO:0005886">
    <property type="term" value="C:plasma membrane"/>
    <property type="evidence" value="ECO:0007669"/>
    <property type="project" value="UniProtKB-ARBA"/>
</dbReference>
<dbReference type="GO" id="GO:0099537">
    <property type="term" value="P:trans-synaptic signaling"/>
    <property type="evidence" value="ECO:0007669"/>
    <property type="project" value="UniProtKB-ARBA"/>
</dbReference>
<dbReference type="Pfam" id="PF07679">
    <property type="entry name" value="I-set"/>
    <property type="match status" value="1"/>
</dbReference>
<dbReference type="PRINTS" id="PR00700">
    <property type="entry name" value="PRTYPHPHTASE"/>
</dbReference>
<keyword evidence="7" id="KW-0378">Hydrolase</keyword>
<reference evidence="26" key="1">
    <citation type="submission" date="2025-08" db="UniProtKB">
        <authorList>
            <consortium name="RefSeq"/>
        </authorList>
    </citation>
    <scope>IDENTIFICATION</scope>
</reference>
<dbReference type="SUPFAM" id="SSF48726">
    <property type="entry name" value="Immunoglobulin"/>
    <property type="match status" value="3"/>
</dbReference>
<dbReference type="Gene3D" id="3.90.190.10">
    <property type="entry name" value="Protein tyrosine phosphatase superfamily"/>
    <property type="match status" value="2"/>
</dbReference>
<evidence type="ECO:0000256" key="18">
    <source>
        <dbReference type="SAM" id="MobiDB-lite"/>
    </source>
</evidence>
<dbReference type="InterPro" id="IPR000387">
    <property type="entry name" value="Tyr_Pase_dom"/>
</dbReference>
<evidence type="ECO:0000256" key="11">
    <source>
        <dbReference type="ARBA" id="ARBA00023157"/>
    </source>
</evidence>
<dbReference type="PANTHER" id="PTHR46957:SF11">
    <property type="entry name" value="PROTEIN-TYROSINE-PHOSPHATASE"/>
    <property type="match status" value="1"/>
</dbReference>
<dbReference type="SMART" id="SM00409">
    <property type="entry name" value="IG"/>
    <property type="match status" value="3"/>
</dbReference>
<evidence type="ECO:0000256" key="3">
    <source>
        <dbReference type="ARBA" id="ARBA00013064"/>
    </source>
</evidence>
<feature type="domain" description="Ig-like" evidence="23">
    <location>
        <begin position="236"/>
        <end position="318"/>
    </location>
</feature>
<dbReference type="FunFam" id="2.60.40.10:FF:000181">
    <property type="entry name" value="receptor-type tyrosine-protein phosphatase delta isoform X4"/>
    <property type="match status" value="1"/>
</dbReference>
<feature type="domain" description="Tyrosine-protein phosphatase" evidence="21">
    <location>
        <begin position="1267"/>
        <end position="1526"/>
    </location>
</feature>
<comment type="similarity">
    <text evidence="2">Belongs to the protein-tyrosine phosphatase family. Receptor class 2A subfamily.</text>
</comment>
<dbReference type="SMART" id="SM00060">
    <property type="entry name" value="FN3"/>
    <property type="match status" value="4"/>
</dbReference>
<evidence type="ECO:0000256" key="13">
    <source>
        <dbReference type="ARBA" id="ARBA00023180"/>
    </source>
</evidence>
<keyword evidence="14" id="KW-0393">Immunoglobulin domain</keyword>
<dbReference type="CTD" id="100073332"/>
<evidence type="ECO:0000259" key="22">
    <source>
        <dbReference type="PROSITE" id="PS50056"/>
    </source>
</evidence>
<gene>
    <name evidence="26" type="primary">ptprdb</name>
</gene>
<evidence type="ECO:0000256" key="8">
    <source>
        <dbReference type="ARBA" id="ARBA00022912"/>
    </source>
</evidence>
<organism evidence="25 26">
    <name type="scientific">Cottoperca gobio</name>
    <name type="common">Frogmouth</name>
    <name type="synonym">Aphritis gobio</name>
    <dbReference type="NCBI Taxonomy" id="56716"/>
    <lineage>
        <taxon>Eukaryota</taxon>
        <taxon>Metazoa</taxon>
        <taxon>Chordata</taxon>
        <taxon>Craniata</taxon>
        <taxon>Vertebrata</taxon>
        <taxon>Euteleostomi</taxon>
        <taxon>Actinopterygii</taxon>
        <taxon>Neopterygii</taxon>
        <taxon>Teleostei</taxon>
        <taxon>Neoteleostei</taxon>
        <taxon>Acanthomorphata</taxon>
        <taxon>Eupercaria</taxon>
        <taxon>Perciformes</taxon>
        <taxon>Notothenioidei</taxon>
        <taxon>Bovichtidae</taxon>
        <taxon>Cottoperca</taxon>
    </lineage>
</organism>
<keyword evidence="5 20" id="KW-0732">Signal</keyword>
<keyword evidence="6" id="KW-0677">Repeat</keyword>
<dbReference type="SMART" id="SM00404">
    <property type="entry name" value="PTPc_motif"/>
    <property type="match status" value="2"/>
</dbReference>
<evidence type="ECO:0000256" key="6">
    <source>
        <dbReference type="ARBA" id="ARBA00022737"/>
    </source>
</evidence>
<evidence type="ECO:0000256" key="12">
    <source>
        <dbReference type="ARBA" id="ARBA00023170"/>
    </source>
</evidence>
<evidence type="ECO:0000256" key="10">
    <source>
        <dbReference type="ARBA" id="ARBA00023136"/>
    </source>
</evidence>
<dbReference type="CDD" id="cd00063">
    <property type="entry name" value="FN3"/>
    <property type="match status" value="4"/>
</dbReference>
<feature type="domain" description="Tyrosine-protein phosphatase" evidence="21">
    <location>
        <begin position="972"/>
        <end position="1235"/>
    </location>
</feature>
<feature type="domain" description="Ig-like" evidence="23">
    <location>
        <begin position="133"/>
        <end position="228"/>
    </location>
</feature>
<dbReference type="FunFam" id="3.90.190.10:FF:000002">
    <property type="entry name" value="receptor-type tyrosine-protein phosphatase delta isoform X2"/>
    <property type="match status" value="1"/>
</dbReference>
<evidence type="ECO:0000256" key="16">
    <source>
        <dbReference type="ARBA" id="ARBA00053769"/>
    </source>
</evidence>
<feature type="chain" id="PRO_5026877095" description="Receptor-type tyrosine-protein phosphatase delta" evidence="20">
    <location>
        <begin position="28"/>
        <end position="1535"/>
    </location>
</feature>
<dbReference type="PANTHER" id="PTHR46957">
    <property type="entry name" value="CYTOKINE RECEPTOR"/>
    <property type="match status" value="1"/>
</dbReference>
<dbReference type="InterPro" id="IPR003961">
    <property type="entry name" value="FN3_dom"/>
</dbReference>
<name>A0A6J2QFZ8_COTGO</name>
<keyword evidence="11" id="KW-1015">Disulfide bond</keyword>
<evidence type="ECO:0000313" key="26">
    <source>
        <dbReference type="RefSeq" id="XP_029297343.1"/>
    </source>
</evidence>
<comment type="catalytic activity">
    <reaction evidence="15">
        <text>O-phospho-L-tyrosyl-[protein] + H2O = L-tyrosyl-[protein] + phosphate</text>
        <dbReference type="Rhea" id="RHEA:10684"/>
        <dbReference type="Rhea" id="RHEA-COMP:10136"/>
        <dbReference type="Rhea" id="RHEA-COMP:20101"/>
        <dbReference type="ChEBI" id="CHEBI:15377"/>
        <dbReference type="ChEBI" id="CHEBI:43474"/>
        <dbReference type="ChEBI" id="CHEBI:46858"/>
        <dbReference type="ChEBI" id="CHEBI:61978"/>
        <dbReference type="EC" id="3.1.3.48"/>
    </reaction>
</comment>
<feature type="signal peptide" evidence="20">
    <location>
        <begin position="1"/>
        <end position="27"/>
    </location>
</feature>
<dbReference type="EC" id="3.1.3.48" evidence="3"/>
<comment type="subcellular location">
    <subcellularLocation>
        <location evidence="1">Membrane</location>
        <topology evidence="1">Single-pass type I membrane protein</topology>
    </subcellularLocation>
</comment>
<evidence type="ECO:0000259" key="23">
    <source>
        <dbReference type="PROSITE" id="PS50835"/>
    </source>
</evidence>
<dbReference type="FunFam" id="2.60.40.10:FF:000010">
    <property type="entry name" value="receptor-type tyrosine-protein phosphatase delta isoform X1"/>
    <property type="match status" value="1"/>
</dbReference>
<dbReference type="GeneID" id="115011864"/>
<dbReference type="SUPFAM" id="SSF49265">
    <property type="entry name" value="Fibronectin type III"/>
    <property type="match status" value="3"/>
</dbReference>
<dbReference type="SMART" id="SM00194">
    <property type="entry name" value="PTPc"/>
    <property type="match status" value="2"/>
</dbReference>
<dbReference type="Pfam" id="PF13927">
    <property type="entry name" value="Ig_3"/>
    <property type="match status" value="2"/>
</dbReference>
<dbReference type="FunFam" id="2.60.40.10:FF:000023">
    <property type="entry name" value="receptor-type tyrosine-protein phosphatase delta isoform X2"/>
    <property type="match status" value="1"/>
</dbReference>
<protein>
    <recommendedName>
        <fullName evidence="17">Receptor-type tyrosine-protein phosphatase delta</fullName>
        <ecNumber evidence="3">3.1.3.48</ecNumber>
    </recommendedName>
</protein>
<dbReference type="InterPro" id="IPR003595">
    <property type="entry name" value="Tyr_Pase_cat"/>
</dbReference>
<dbReference type="InterPro" id="IPR000242">
    <property type="entry name" value="PTP_cat"/>
</dbReference>
<dbReference type="InterPro" id="IPR003599">
    <property type="entry name" value="Ig_sub"/>
</dbReference>
<evidence type="ECO:0000256" key="5">
    <source>
        <dbReference type="ARBA" id="ARBA00022729"/>
    </source>
</evidence>
<evidence type="ECO:0000256" key="15">
    <source>
        <dbReference type="ARBA" id="ARBA00051722"/>
    </source>
</evidence>
<feature type="domain" description="Fibronectin type-III" evidence="24">
    <location>
        <begin position="518"/>
        <end position="611"/>
    </location>
</feature>
<dbReference type="PROSITE" id="PS50056">
    <property type="entry name" value="TYR_PHOSPHATASE_2"/>
    <property type="match status" value="2"/>
</dbReference>
<dbReference type="SUPFAM" id="SSF52799">
    <property type="entry name" value="(Phosphotyrosine protein) phosphatases II"/>
    <property type="match status" value="2"/>
</dbReference>
<dbReference type="Gene3D" id="2.60.40.10">
    <property type="entry name" value="Immunoglobulins"/>
    <property type="match status" value="7"/>
</dbReference>
<dbReference type="FunFam" id="2.60.40.10:FF:000015">
    <property type="entry name" value="receptor-type tyrosine-protein phosphatase delta isoform X2"/>
    <property type="match status" value="1"/>
</dbReference>
<evidence type="ECO:0000256" key="1">
    <source>
        <dbReference type="ARBA" id="ARBA00004479"/>
    </source>
</evidence>
<dbReference type="InterPro" id="IPR050713">
    <property type="entry name" value="RTP_Phos/Ushers"/>
</dbReference>
<evidence type="ECO:0000256" key="2">
    <source>
        <dbReference type="ARBA" id="ARBA00010504"/>
    </source>
</evidence>
<dbReference type="FunFam" id="2.60.40.10:FF:000068">
    <property type="entry name" value="receptor-type tyrosine-protein phosphatase delta isoform X1"/>
    <property type="match status" value="1"/>
</dbReference>
<keyword evidence="10 19" id="KW-0472">Membrane</keyword>
<evidence type="ECO:0000256" key="9">
    <source>
        <dbReference type="ARBA" id="ARBA00022989"/>
    </source>
</evidence>
<feature type="domain" description="Fibronectin type-III" evidence="24">
    <location>
        <begin position="325"/>
        <end position="415"/>
    </location>
</feature>
<dbReference type="Proteomes" id="UP000504630">
    <property type="component" value="Chromosome 1"/>
</dbReference>
<proteinExistence type="inferred from homology"/>
<sequence>MHVSTYPMMHSASPGLLLLSFLFLADADSPPRFTRTPDDQTGVQGGVSSFVCQAEGDPQPKIVWNKKGKKVSNQRFEVIEFDDGSGSVLRIQPLRTPRDEAIYECHASNSAGEITASTRLSVLREDQLPSGFPTIDMGPQLKVVERSRTATMLCAASGNPDPEITWFKDFLPVNTSNNNGRIKQLRSGGTPIRGALQIEMSEESDQGKYECVATNSDGTRYSTPANLYVRVRRVPPRFSIPPADSEIMPGGNVNITCVAVGSPMPYVKWMLGAEDLTPEDDMPIGRNVLELTDVRQSNNYTCVAMSTLGVIEAGAQIIVKALPKAPGNPVVTERTATSITLTWDSGNPEPVSYYIIQHRAKGSEDPYKEIDGIATTRYSVGGLSPYSHYDFRVAAVNTIGQGPSSEVVEARTAEQAPSSPPRQVRGRMLSTTTAIIHWDEPEEPNGQVVGYRVYYTSDNMLQVNQWEKQMVRSANFITIQGLTPNKTYYIRVLAFTSVGDGPLSQDLQIIAKTGVPSQPSEFKGEAKSETSILLSWVAPPQGGPDNQITGYELVYRRADDTEEKKVSFEPVTSYLLKNLKPFSTYTFQLAAKSKHGIGAYTNEVSIDTPQTLFATNFRVKAAMKNSVLLSWEIRDKNPAQPFTILYGKGQSVEVDVKQTQKLITGLEPDTQYSFLLTNRANSAGGLQHRVTATTAPDILKTKPTVVGKTNADGMVTVQLPTVQTTAKVRGYYVVVVPLKKQRGGKFLNPWEEPDQMNLDELLKEINRTSVSRALRIRRQAGQSDPRAYVTAHFKTLPLEFTLGDGRNYGDFRNRPLQNGQEYVFFVLALLDLSENTMYATSPYSDPVTSSDVDPQPIVDEEEGLLWVVGPVLAVIFIVCIVIAILLFKSKPDRKRAEAEGRKGSFPCSKAMSSHNPTDPVELRRINFQTPAYRVSVYRGYRRLSSMASHPPVPISELADHTERLKANDNLKFSQEYESIDPGQQFTWENSNLEVNKPKNRYANVIAYDHSRVILSSIEGVPGSDYINANYIDGYRRQNAYIATQGSLPETFGEFWRLVWEQHTANIIMMTKLEEKSRMPSYFFSKVKCDQYWPTRGTETYGLIQVTLLDTVELATYSVRTFALYKSGSNEKREVRHFQFTAWPDHGVPEHPTPFLAFLRRVKACNPPDAGPMVVHCSAGVGRTGCFIVIDAMAERIKHEKALDIYGHVTLMRSQRNYMVQTEDQYIFIHDALLEAVTCGNTEVPARNLYSYIQRLTQIEPGENVTGMELEFKRLASAKAHTSRFVSANLPCNKFKNRLVNIMPYETTRVCLQPIRGVEGSDYINASFIDGYRQQKAYIATQGPLAETTEDYWRMLWEHNSTIVVMLTKLREMGREKCHQYWPAERSARYQYFVVDPMAEYNMPQYILREFKVTDARDGQSRTVRQFQFTDWPEQGVPKSGEGFIDFIGQVHKTKEQFGQDGPITVHCSAGVGRTGVFITLSIVLERMRYEGVVDIFQTVKMLRTQRPATVQTEDQYQFCYRASLEYLGSFDHYAT</sequence>
<accession>A0A6J2QFZ8</accession>
<dbReference type="InterPro" id="IPR016130">
    <property type="entry name" value="Tyr_Pase_AS"/>
</dbReference>
<dbReference type="GO" id="GO:0098609">
    <property type="term" value="P:cell-cell adhesion"/>
    <property type="evidence" value="ECO:0007669"/>
    <property type="project" value="UniProtKB-ARBA"/>
</dbReference>
<comment type="function">
    <text evidence="16">Can bidirectionally induce pre- and post-synaptic differentiation of neurons by mediating interaction with IL1RAP and IL1RAPL1 trans-synaptically. Involved in pre-synaptic differentiation through interaction with SLITRK2.</text>
</comment>
<evidence type="ECO:0000259" key="24">
    <source>
        <dbReference type="PROSITE" id="PS50853"/>
    </source>
</evidence>
<feature type="domain" description="Fibronectin type-III" evidence="24">
    <location>
        <begin position="420"/>
        <end position="516"/>
    </location>
</feature>
<dbReference type="InterPro" id="IPR003598">
    <property type="entry name" value="Ig_sub2"/>
</dbReference>
<dbReference type="RefSeq" id="XP_029297343.1">
    <property type="nucleotide sequence ID" value="XM_029441483.1"/>
</dbReference>
<dbReference type="InterPro" id="IPR013783">
    <property type="entry name" value="Ig-like_fold"/>
</dbReference>
<keyword evidence="4 19" id="KW-0812">Transmembrane</keyword>
<evidence type="ECO:0000259" key="21">
    <source>
        <dbReference type="PROSITE" id="PS50055"/>
    </source>
</evidence>
<dbReference type="GO" id="GO:0099054">
    <property type="term" value="P:presynapse assembly"/>
    <property type="evidence" value="ECO:0007669"/>
    <property type="project" value="UniProtKB-ARBA"/>
</dbReference>
<keyword evidence="12 26" id="KW-0675">Receptor</keyword>
<dbReference type="InterPro" id="IPR036116">
    <property type="entry name" value="FN3_sf"/>
</dbReference>
<dbReference type="Pfam" id="PF00041">
    <property type="entry name" value="fn3"/>
    <property type="match status" value="3"/>
</dbReference>
<evidence type="ECO:0000256" key="20">
    <source>
        <dbReference type="SAM" id="SignalP"/>
    </source>
</evidence>
<feature type="domain" description="Tyrosine specific protein phosphatases" evidence="22">
    <location>
        <begin position="1444"/>
        <end position="1517"/>
    </location>
</feature>
<dbReference type="FunFam" id="3.90.190.10:FF:000001">
    <property type="entry name" value="Receptor-type tyrosine-protein phosphatase F isoform A"/>
    <property type="match status" value="1"/>
</dbReference>
<keyword evidence="25" id="KW-1185">Reference proteome</keyword>
<feature type="region of interest" description="Disordered" evidence="18">
    <location>
        <begin position="898"/>
        <end position="918"/>
    </location>
</feature>
<dbReference type="PROSITE" id="PS50853">
    <property type="entry name" value="FN3"/>
    <property type="match status" value="4"/>
</dbReference>
<dbReference type="SMART" id="SM00408">
    <property type="entry name" value="IGc2"/>
    <property type="match status" value="3"/>
</dbReference>
<dbReference type="FunFam" id="2.60.40.10:FF:000027">
    <property type="entry name" value="receptor-type tyrosine-protein phosphatase delta isoform X1"/>
    <property type="match status" value="1"/>
</dbReference>
<dbReference type="CDD" id="cd05739">
    <property type="entry name" value="IgI_3_RPTP_IIa_LAR_like"/>
    <property type="match status" value="1"/>
</dbReference>
<dbReference type="Pfam" id="PF00102">
    <property type="entry name" value="Y_phosphatase"/>
    <property type="match status" value="2"/>
</dbReference>
<dbReference type="PROSITE" id="PS50835">
    <property type="entry name" value="IG_LIKE"/>
    <property type="match status" value="3"/>
</dbReference>
<keyword evidence="13" id="KW-0325">Glycoprotein</keyword>
<evidence type="ECO:0000313" key="25">
    <source>
        <dbReference type="Proteomes" id="UP000504630"/>
    </source>
</evidence>
<dbReference type="InterPro" id="IPR013098">
    <property type="entry name" value="Ig_I-set"/>
</dbReference>
<feature type="domain" description="Fibronectin type-III" evidence="24">
    <location>
        <begin position="613"/>
        <end position="697"/>
    </location>
</feature>
<evidence type="ECO:0000256" key="7">
    <source>
        <dbReference type="ARBA" id="ARBA00022801"/>
    </source>
</evidence>
<feature type="domain" description="Tyrosine specific protein phosphatases" evidence="22">
    <location>
        <begin position="1155"/>
        <end position="1226"/>
    </location>
</feature>
<dbReference type="PROSITE" id="PS00383">
    <property type="entry name" value="TYR_PHOSPHATASE_1"/>
    <property type="match status" value="2"/>
</dbReference>
<evidence type="ECO:0000256" key="19">
    <source>
        <dbReference type="SAM" id="Phobius"/>
    </source>
</evidence>
<feature type="domain" description="Ig-like" evidence="23">
    <location>
        <begin position="31"/>
        <end position="121"/>
    </location>
</feature>